<evidence type="ECO:0000256" key="3">
    <source>
        <dbReference type="ARBA" id="ARBA00010178"/>
    </source>
</evidence>
<evidence type="ECO:0000256" key="16">
    <source>
        <dbReference type="PIRSR" id="PIRSR000099-3"/>
    </source>
</evidence>
<comment type="similarity">
    <text evidence="3 12 13 18">Belongs to the histidinol dehydrogenase family.</text>
</comment>
<keyword evidence="7 12" id="KW-0862">Zinc</keyword>
<dbReference type="Gene3D" id="3.40.50.1980">
    <property type="entry name" value="Nitrogenase molybdenum iron protein domain"/>
    <property type="match status" value="2"/>
</dbReference>
<dbReference type="PANTHER" id="PTHR21256:SF2">
    <property type="entry name" value="HISTIDINE BIOSYNTHESIS TRIFUNCTIONAL PROTEIN"/>
    <property type="match status" value="1"/>
</dbReference>
<evidence type="ECO:0000256" key="17">
    <source>
        <dbReference type="PIRSR" id="PIRSR000099-4"/>
    </source>
</evidence>
<dbReference type="PRINTS" id="PR00083">
    <property type="entry name" value="HOLDHDRGNASE"/>
</dbReference>
<evidence type="ECO:0000256" key="10">
    <source>
        <dbReference type="ARBA" id="ARBA00023102"/>
    </source>
</evidence>
<feature type="binding site" evidence="12 16">
    <location>
        <position position="253"/>
    </location>
    <ligand>
        <name>substrate</name>
    </ligand>
</feature>
<gene>
    <name evidence="12" type="primary">hisD</name>
    <name evidence="19" type="ORF">FM105_07620</name>
</gene>
<feature type="binding site" evidence="12 17">
    <location>
        <position position="275"/>
    </location>
    <ligand>
        <name>Zn(2+)</name>
        <dbReference type="ChEBI" id="CHEBI:29105"/>
    </ligand>
</feature>
<dbReference type="InterPro" id="IPR001692">
    <property type="entry name" value="Histidinol_DH_CS"/>
</dbReference>
<organism evidence="19 20">
    <name type="scientific">Brevibacterium yomogidense</name>
    <dbReference type="NCBI Taxonomy" id="946573"/>
    <lineage>
        <taxon>Bacteria</taxon>
        <taxon>Bacillati</taxon>
        <taxon>Actinomycetota</taxon>
        <taxon>Actinomycetes</taxon>
        <taxon>Micrococcales</taxon>
        <taxon>Brevibacteriaceae</taxon>
        <taxon>Brevibacterium</taxon>
    </lineage>
</organism>
<dbReference type="HAMAP" id="MF_01024">
    <property type="entry name" value="HisD"/>
    <property type="match status" value="1"/>
</dbReference>
<dbReference type="PANTHER" id="PTHR21256">
    <property type="entry name" value="HISTIDINOL DEHYDROGENASE HDH"/>
    <property type="match status" value="1"/>
</dbReference>
<evidence type="ECO:0000256" key="9">
    <source>
        <dbReference type="ARBA" id="ARBA00023027"/>
    </source>
</evidence>
<evidence type="ECO:0000256" key="1">
    <source>
        <dbReference type="ARBA" id="ARBA00003850"/>
    </source>
</evidence>
<feature type="binding site" evidence="12 16">
    <location>
        <position position="275"/>
    </location>
    <ligand>
        <name>substrate</name>
    </ligand>
</feature>
<feature type="binding site" evidence="12 16">
    <location>
        <position position="437"/>
    </location>
    <ligand>
        <name>substrate</name>
    </ligand>
</feature>
<keyword evidence="8 12" id="KW-0560">Oxidoreductase</keyword>
<keyword evidence="20" id="KW-1185">Reference proteome</keyword>
<evidence type="ECO:0000256" key="18">
    <source>
        <dbReference type="RuleBase" id="RU004175"/>
    </source>
</evidence>
<evidence type="ECO:0000256" key="12">
    <source>
        <dbReference type="HAMAP-Rule" id="MF_01024"/>
    </source>
</evidence>
<dbReference type="EMBL" id="FWFF01000013">
    <property type="protein sequence ID" value="SLM97736.1"/>
    <property type="molecule type" value="Genomic_DNA"/>
</dbReference>
<feature type="binding site" evidence="12 15">
    <location>
        <position position="230"/>
    </location>
    <ligand>
        <name>NAD(+)</name>
        <dbReference type="ChEBI" id="CHEBI:57540"/>
    </ligand>
</feature>
<evidence type="ECO:0000313" key="19">
    <source>
        <dbReference type="EMBL" id="SLM97736.1"/>
    </source>
</evidence>
<evidence type="ECO:0000256" key="5">
    <source>
        <dbReference type="ARBA" id="ARBA00016531"/>
    </source>
</evidence>
<feature type="active site" description="Proton acceptor" evidence="12 14">
    <location>
        <position position="345"/>
    </location>
</feature>
<dbReference type="UniPathway" id="UPA00031">
    <property type="reaction ID" value="UER00014"/>
</dbReference>
<evidence type="ECO:0000256" key="2">
    <source>
        <dbReference type="ARBA" id="ARBA00004940"/>
    </source>
</evidence>
<feature type="binding site" evidence="12 16">
    <location>
        <position position="432"/>
    </location>
    <ligand>
        <name>substrate</name>
    </ligand>
</feature>
<dbReference type="Gene3D" id="1.20.5.1300">
    <property type="match status" value="1"/>
</dbReference>
<sequence>MDTLENISLIDLRGTALDRRTLRSRLPRASAEQNAPLEAVRPLLDDIRDRGRAAVADATARFDGVTTGTFRVPATALAESVENLDPAVRAGLEEAIRRVRTVSAAEVPSPRTTTVADGASITTRHLPADRVGLYVPGGLAVYPSSVVMNAVPAQEAGVRSIAISSPPQRDTGLPHPTVLAAAHLLGVGEVWAIGGAQAIGAFAFGFSDEDGELGTAESMEPVDIITGPGNAYVATAKALVREHVGIDAVAGPTEIIVLADSAADPEYVAADLISQAEHDPLAAAVLVTDSPSLAHAVDAHLGTRSAAAEHAERIATSLAGPQSGIVLVDSVDAGIAVVNAYAGEHVELHVADARDVAGRIVNGGAVFVGPHTPVALGDYIAGSNHVLPTMGTAAFGDCLSVHAFLRVSQVVEYTRDALAEVADHISSLATAERLPAHGESVSVRFADRSQEG</sequence>
<evidence type="ECO:0000313" key="20">
    <source>
        <dbReference type="Proteomes" id="UP000196581"/>
    </source>
</evidence>
<dbReference type="PROSITE" id="PS00611">
    <property type="entry name" value="HISOL_DEHYDROGENASE"/>
    <property type="match status" value="1"/>
</dbReference>
<evidence type="ECO:0000256" key="6">
    <source>
        <dbReference type="ARBA" id="ARBA00022723"/>
    </source>
</evidence>
<dbReference type="InterPro" id="IPR022695">
    <property type="entry name" value="Histidinol_DH_monofunct"/>
</dbReference>
<dbReference type="AlphaFoldDB" id="A0A1X6XF07"/>
<accession>A0A1X6XF07</accession>
<comment type="catalytic activity">
    <reaction evidence="11 12">
        <text>L-histidinol + 2 NAD(+) + H2O = L-histidine + 2 NADH + 3 H(+)</text>
        <dbReference type="Rhea" id="RHEA:20641"/>
        <dbReference type="ChEBI" id="CHEBI:15377"/>
        <dbReference type="ChEBI" id="CHEBI:15378"/>
        <dbReference type="ChEBI" id="CHEBI:57540"/>
        <dbReference type="ChEBI" id="CHEBI:57595"/>
        <dbReference type="ChEBI" id="CHEBI:57699"/>
        <dbReference type="ChEBI" id="CHEBI:57945"/>
        <dbReference type="EC" id="1.1.1.23"/>
    </reaction>
</comment>
<feature type="binding site" evidence="12 17">
    <location>
        <position position="437"/>
    </location>
    <ligand>
        <name>Zn(2+)</name>
        <dbReference type="ChEBI" id="CHEBI:29105"/>
    </ligand>
</feature>
<dbReference type="NCBIfam" id="TIGR00069">
    <property type="entry name" value="hisD"/>
    <property type="match status" value="1"/>
</dbReference>
<keyword evidence="6 12" id="KW-0479">Metal-binding</keyword>
<feature type="binding site" evidence="12 15">
    <location>
        <position position="197"/>
    </location>
    <ligand>
        <name>NAD(+)</name>
        <dbReference type="ChEBI" id="CHEBI:57540"/>
    </ligand>
</feature>
<feature type="binding site" evidence="12 17">
    <location>
        <position position="278"/>
    </location>
    <ligand>
        <name>Zn(2+)</name>
        <dbReference type="ChEBI" id="CHEBI:29105"/>
    </ligand>
</feature>
<dbReference type="InterPro" id="IPR016161">
    <property type="entry name" value="Ald_DH/histidinol_DH"/>
</dbReference>
<name>A0A1X6XF07_9MICO</name>
<dbReference type="GO" id="GO:0000105">
    <property type="term" value="P:L-histidine biosynthetic process"/>
    <property type="evidence" value="ECO:0007669"/>
    <property type="project" value="UniProtKB-UniRule"/>
</dbReference>
<proteinExistence type="inferred from homology"/>
<comment type="function">
    <text evidence="1 12">Catalyzes the sequential NAD-dependent oxidations of L-histidinol to L-histidinaldehyde and then to L-histidine.</text>
</comment>
<feature type="binding site" evidence="12 17">
    <location>
        <position position="378"/>
    </location>
    <ligand>
        <name>Zn(2+)</name>
        <dbReference type="ChEBI" id="CHEBI:29105"/>
    </ligand>
</feature>
<feature type="binding site" evidence="12 15">
    <location>
        <position position="134"/>
    </location>
    <ligand>
        <name>NAD(+)</name>
        <dbReference type="ChEBI" id="CHEBI:57540"/>
    </ligand>
</feature>
<dbReference type="InterPro" id="IPR012131">
    <property type="entry name" value="Hstdl_DH"/>
</dbReference>
<dbReference type="GO" id="GO:0008270">
    <property type="term" value="F:zinc ion binding"/>
    <property type="evidence" value="ECO:0007669"/>
    <property type="project" value="UniProtKB-UniRule"/>
</dbReference>
<feature type="binding site" evidence="12 16">
    <location>
        <position position="278"/>
    </location>
    <ligand>
        <name>substrate</name>
    </ligand>
</feature>
<evidence type="ECO:0000256" key="11">
    <source>
        <dbReference type="ARBA" id="ARBA00049489"/>
    </source>
</evidence>
<dbReference type="GO" id="GO:0051287">
    <property type="term" value="F:NAD binding"/>
    <property type="evidence" value="ECO:0007669"/>
    <property type="project" value="InterPro"/>
</dbReference>
<keyword evidence="12" id="KW-0028">Amino-acid biosynthesis</keyword>
<evidence type="ECO:0000256" key="15">
    <source>
        <dbReference type="PIRSR" id="PIRSR000099-2"/>
    </source>
</evidence>
<keyword evidence="10 12" id="KW-0368">Histidine biosynthesis</keyword>
<dbReference type="RefSeq" id="WP_256970290.1">
    <property type="nucleotide sequence ID" value="NZ_FWFF01000013.1"/>
</dbReference>
<keyword evidence="9 12" id="KW-0520">NAD</keyword>
<dbReference type="PIRSF" id="PIRSF000099">
    <property type="entry name" value="Histidinol_dh"/>
    <property type="match status" value="1"/>
</dbReference>
<evidence type="ECO:0000256" key="14">
    <source>
        <dbReference type="PIRSR" id="PIRSR000099-1"/>
    </source>
</evidence>
<dbReference type="GO" id="GO:0005829">
    <property type="term" value="C:cytosol"/>
    <property type="evidence" value="ECO:0007669"/>
    <property type="project" value="TreeGrafter"/>
</dbReference>
<dbReference type="CDD" id="cd06572">
    <property type="entry name" value="Histidinol_dh"/>
    <property type="match status" value="1"/>
</dbReference>
<feature type="binding site" evidence="12 16">
    <location>
        <position position="345"/>
    </location>
    <ligand>
        <name>substrate</name>
    </ligand>
</feature>
<protein>
    <recommendedName>
        <fullName evidence="5 12">Histidinol dehydrogenase</fullName>
        <shortName evidence="12">HDH</shortName>
        <ecNumber evidence="4 12">1.1.1.23</ecNumber>
    </recommendedName>
</protein>
<dbReference type="EC" id="1.1.1.23" evidence="4 12"/>
<dbReference type="FunFam" id="3.40.50.1980:FF:000001">
    <property type="entry name" value="Histidinol dehydrogenase"/>
    <property type="match status" value="1"/>
</dbReference>
<evidence type="ECO:0000256" key="7">
    <source>
        <dbReference type="ARBA" id="ARBA00022833"/>
    </source>
</evidence>
<feature type="binding site" evidence="12 16">
    <location>
        <position position="378"/>
    </location>
    <ligand>
        <name>substrate</name>
    </ligand>
</feature>
<dbReference type="Proteomes" id="UP000196581">
    <property type="component" value="Unassembled WGS sequence"/>
</dbReference>
<dbReference type="GO" id="GO:0004399">
    <property type="term" value="F:histidinol dehydrogenase activity"/>
    <property type="evidence" value="ECO:0007669"/>
    <property type="project" value="UniProtKB-UniRule"/>
</dbReference>
<feature type="active site" description="Proton acceptor" evidence="12 14">
    <location>
        <position position="344"/>
    </location>
</feature>
<reference evidence="20" key="1">
    <citation type="submission" date="2017-02" db="EMBL/GenBank/DDBJ databases">
        <authorList>
            <person name="Dridi B."/>
        </authorList>
    </citation>
    <scope>NUCLEOTIDE SEQUENCE [LARGE SCALE GENOMIC DNA]</scope>
    <source>
        <strain evidence="20">B Co 03.10</strain>
    </source>
</reference>
<dbReference type="SUPFAM" id="SSF53720">
    <property type="entry name" value="ALDH-like"/>
    <property type="match status" value="1"/>
</dbReference>
<comment type="pathway">
    <text evidence="2 12">Amino-acid biosynthesis; L-histidine biosynthesis; L-histidine from 5-phospho-alpha-D-ribose 1-diphosphate: step 9/9.</text>
</comment>
<evidence type="ECO:0000256" key="8">
    <source>
        <dbReference type="ARBA" id="ARBA00023002"/>
    </source>
</evidence>
<evidence type="ECO:0000256" key="13">
    <source>
        <dbReference type="PIRNR" id="PIRNR000099"/>
    </source>
</evidence>
<comment type="cofactor">
    <cofactor evidence="12 17">
        <name>Zn(2+)</name>
        <dbReference type="ChEBI" id="CHEBI:29105"/>
    </cofactor>
    <text evidence="12 17">Binds 1 zinc ion per subunit.</text>
</comment>
<dbReference type="Pfam" id="PF00815">
    <property type="entry name" value="Histidinol_dh"/>
    <property type="match status" value="1"/>
</dbReference>
<evidence type="ECO:0000256" key="4">
    <source>
        <dbReference type="ARBA" id="ARBA00012965"/>
    </source>
</evidence>